<keyword evidence="2" id="KW-0812">Transmembrane</keyword>
<dbReference type="OrthoDB" id="71310at2759"/>
<feature type="compositionally biased region" description="Low complexity" evidence="1">
    <location>
        <begin position="34"/>
        <end position="47"/>
    </location>
</feature>
<sequence length="164" mass="18784">MSNVCEIEKELQTFRQKQQQTKNGSSLFSSFWSLRQRQPSQESQESLVSTKQESANQEENIASDDEHKEVEENQSWTSFDITVFCMKVIIYITMQIIAVMVEFGAVFFSIALLFFICTNLRSHRKRRSGELSAYSVFNPGCESIQGTISAEKLQSELTFGALHF</sequence>
<keyword evidence="2" id="KW-0472">Membrane</keyword>
<dbReference type="PANTHER" id="PTHR13527">
    <property type="entry name" value="SAYSVFN DOMAIN-CONTAINING PROTEIN 1"/>
    <property type="match status" value="1"/>
</dbReference>
<keyword evidence="2" id="KW-1133">Transmembrane helix</keyword>
<dbReference type="EMBL" id="NCKV01002935">
    <property type="protein sequence ID" value="RWS26239.1"/>
    <property type="molecule type" value="Genomic_DNA"/>
</dbReference>
<evidence type="ECO:0000313" key="5">
    <source>
        <dbReference type="Proteomes" id="UP000288716"/>
    </source>
</evidence>
<feature type="region of interest" description="Disordered" evidence="1">
    <location>
        <begin position="34"/>
        <end position="70"/>
    </location>
</feature>
<dbReference type="InterPro" id="IPR019387">
    <property type="entry name" value="SAYSvFN_dom"/>
</dbReference>
<name>A0A443SFD9_9ACAR</name>
<feature type="compositionally biased region" description="Polar residues" evidence="1">
    <location>
        <begin position="48"/>
        <end position="60"/>
    </location>
</feature>
<comment type="caution">
    <text evidence="4">The sequence shown here is derived from an EMBL/GenBank/DDBJ whole genome shotgun (WGS) entry which is preliminary data.</text>
</comment>
<evidence type="ECO:0000256" key="2">
    <source>
        <dbReference type="SAM" id="Phobius"/>
    </source>
</evidence>
<dbReference type="PANTHER" id="PTHR13527:SF0">
    <property type="entry name" value="SAYSVFN DOMAIN-CONTAINING PROTEIN 1"/>
    <property type="match status" value="1"/>
</dbReference>
<feature type="domain" description="SAYSvFN" evidence="3">
    <location>
        <begin position="87"/>
        <end position="157"/>
    </location>
</feature>
<dbReference type="InterPro" id="IPR039159">
    <property type="entry name" value="SAYSD1"/>
</dbReference>
<evidence type="ECO:0000259" key="3">
    <source>
        <dbReference type="Pfam" id="PF10260"/>
    </source>
</evidence>
<gene>
    <name evidence="4" type="ORF">B4U80_01246</name>
</gene>
<reference evidence="4 5" key="1">
    <citation type="journal article" date="2018" name="Gigascience">
        <title>Genomes of trombidid mites reveal novel predicted allergens and laterally-transferred genes associated with secondary metabolism.</title>
        <authorList>
            <person name="Dong X."/>
            <person name="Chaisiri K."/>
            <person name="Xia D."/>
            <person name="Armstrong S.D."/>
            <person name="Fang Y."/>
            <person name="Donnelly M.J."/>
            <person name="Kadowaki T."/>
            <person name="McGarry J.W."/>
            <person name="Darby A.C."/>
            <person name="Makepeace B.L."/>
        </authorList>
    </citation>
    <scope>NUCLEOTIDE SEQUENCE [LARGE SCALE GENOMIC DNA]</scope>
    <source>
        <strain evidence="4">UoL-UT</strain>
    </source>
</reference>
<proteinExistence type="predicted"/>
<dbReference type="VEuPathDB" id="VectorBase:LDEU005801"/>
<feature type="transmembrane region" description="Helical" evidence="2">
    <location>
        <begin position="88"/>
        <end position="117"/>
    </location>
</feature>
<dbReference type="AlphaFoldDB" id="A0A443SFD9"/>
<accession>A0A443SFD9</accession>
<dbReference type="Proteomes" id="UP000288716">
    <property type="component" value="Unassembled WGS sequence"/>
</dbReference>
<dbReference type="Pfam" id="PF10260">
    <property type="entry name" value="SAYSvFN"/>
    <property type="match status" value="1"/>
</dbReference>
<organism evidence="4 5">
    <name type="scientific">Leptotrombidium deliense</name>
    <dbReference type="NCBI Taxonomy" id="299467"/>
    <lineage>
        <taxon>Eukaryota</taxon>
        <taxon>Metazoa</taxon>
        <taxon>Ecdysozoa</taxon>
        <taxon>Arthropoda</taxon>
        <taxon>Chelicerata</taxon>
        <taxon>Arachnida</taxon>
        <taxon>Acari</taxon>
        <taxon>Acariformes</taxon>
        <taxon>Trombidiformes</taxon>
        <taxon>Prostigmata</taxon>
        <taxon>Anystina</taxon>
        <taxon>Parasitengona</taxon>
        <taxon>Trombiculoidea</taxon>
        <taxon>Trombiculidae</taxon>
        <taxon>Leptotrombidium</taxon>
    </lineage>
</organism>
<keyword evidence="5" id="KW-1185">Reference proteome</keyword>
<protein>
    <recommendedName>
        <fullName evidence="3">SAYSvFN domain-containing protein</fullName>
    </recommendedName>
</protein>
<evidence type="ECO:0000313" key="4">
    <source>
        <dbReference type="EMBL" id="RWS26239.1"/>
    </source>
</evidence>
<evidence type="ECO:0000256" key="1">
    <source>
        <dbReference type="SAM" id="MobiDB-lite"/>
    </source>
</evidence>